<dbReference type="InterPro" id="IPR050464">
    <property type="entry name" value="Zeta_carotene_desat/Oxidored"/>
</dbReference>
<proteinExistence type="predicted"/>
<evidence type="ECO:0000313" key="3">
    <source>
        <dbReference type="Proteomes" id="UP000253090"/>
    </source>
</evidence>
<accession>A0A369B114</accession>
<dbReference type="Pfam" id="PF01593">
    <property type="entry name" value="Amino_oxidase"/>
    <property type="match status" value="1"/>
</dbReference>
<dbReference type="RefSeq" id="WP_181873267.1">
    <property type="nucleotide sequence ID" value="NZ_QPJW01000015.1"/>
</dbReference>
<name>A0A369B114_9BACL</name>
<dbReference type="PANTHER" id="PTHR42923">
    <property type="entry name" value="PROTOPORPHYRINOGEN OXIDASE"/>
    <property type="match status" value="1"/>
</dbReference>
<gene>
    <name evidence="2" type="ORF">DFP94_11566</name>
</gene>
<dbReference type="Proteomes" id="UP000253090">
    <property type="component" value="Unassembled WGS sequence"/>
</dbReference>
<dbReference type="Gene3D" id="3.30.70.1990">
    <property type="match status" value="1"/>
</dbReference>
<dbReference type="AlphaFoldDB" id="A0A369B114"/>
<protein>
    <submittedName>
        <fullName evidence="2">Flavin-dependent amine oxidoreductase</fullName>
    </submittedName>
</protein>
<dbReference type="EMBL" id="QPJW01000015">
    <property type="protein sequence ID" value="RCX15382.1"/>
    <property type="molecule type" value="Genomic_DNA"/>
</dbReference>
<dbReference type="Gene3D" id="1.10.405.20">
    <property type="match status" value="1"/>
</dbReference>
<evidence type="ECO:0000313" key="2">
    <source>
        <dbReference type="EMBL" id="RCX15382.1"/>
    </source>
</evidence>
<dbReference type="InterPro" id="IPR002937">
    <property type="entry name" value="Amino_oxidase"/>
</dbReference>
<dbReference type="InterPro" id="IPR036188">
    <property type="entry name" value="FAD/NAD-bd_sf"/>
</dbReference>
<dbReference type="Gene3D" id="3.50.50.60">
    <property type="entry name" value="FAD/NAD(P)-binding domain"/>
    <property type="match status" value="1"/>
</dbReference>
<feature type="domain" description="Amine oxidase" evidence="1">
    <location>
        <begin position="14"/>
        <end position="396"/>
    </location>
</feature>
<dbReference type="GO" id="GO:0016491">
    <property type="term" value="F:oxidoreductase activity"/>
    <property type="evidence" value="ECO:0007669"/>
    <property type="project" value="InterPro"/>
</dbReference>
<dbReference type="PRINTS" id="PR00419">
    <property type="entry name" value="ADXRDTASE"/>
</dbReference>
<sequence length="416" mass="47678">MIKDEKIGIVGAGISGVTLAYELAKKGYRHVTIMEKGDRVGGKCHSIEYKGKTYEMGALIGLPSYKSTMELMEEFDLKESGPLLERSFFNREGTRISQVPKEQMADFAKEFKRLPALFGRYESIKAPGLEDIPSDLCKPFASWCDENGLFVLKQVFMHYFSAFGYGSIDEVPAAYVMKLLNFDNLMSFIEITHMISWPKGVTELIKRMGDRASDLRLTCEVNRIAQEEPGKVRVETNQGELYFDKVIYTASLHDLPDKTNLDAEDRKLMEKIVFERFRVYAYRVDNIPKLSGYIPGNMGPDRRGRMMAWYYRWADLAESDLITVYVAQNDSMSDSEMRESIEATLASLGGENIRLYMMKSWNHFPHVDTAALQRGFYTQLERAQGKYGIYFAGEIMNFPTLENCIIYAKALVERYF</sequence>
<evidence type="ECO:0000259" key="1">
    <source>
        <dbReference type="Pfam" id="PF01593"/>
    </source>
</evidence>
<comment type="caution">
    <text evidence="2">The sequence shown here is derived from an EMBL/GenBank/DDBJ whole genome shotgun (WGS) entry which is preliminary data.</text>
</comment>
<reference evidence="2 3" key="1">
    <citation type="submission" date="2018-07" db="EMBL/GenBank/DDBJ databases">
        <title>Genomic Encyclopedia of Type Strains, Phase III (KMG-III): the genomes of soil and plant-associated and newly described type strains.</title>
        <authorList>
            <person name="Whitman W."/>
        </authorList>
    </citation>
    <scope>NUCLEOTIDE SEQUENCE [LARGE SCALE GENOMIC DNA]</scope>
    <source>
        <strain evidence="2 3">CECT 8333</strain>
    </source>
</reference>
<dbReference type="SUPFAM" id="SSF51905">
    <property type="entry name" value="FAD/NAD(P)-binding domain"/>
    <property type="match status" value="1"/>
</dbReference>
<organism evidence="2 3">
    <name type="scientific">Fontibacillus phaseoli</name>
    <dbReference type="NCBI Taxonomy" id="1416533"/>
    <lineage>
        <taxon>Bacteria</taxon>
        <taxon>Bacillati</taxon>
        <taxon>Bacillota</taxon>
        <taxon>Bacilli</taxon>
        <taxon>Bacillales</taxon>
        <taxon>Paenibacillaceae</taxon>
        <taxon>Fontibacillus</taxon>
    </lineage>
</organism>
<keyword evidence="3" id="KW-1185">Reference proteome</keyword>